<dbReference type="EMBL" id="GBRH01243328">
    <property type="protein sequence ID" value="JAD54567.1"/>
    <property type="molecule type" value="Transcribed_RNA"/>
</dbReference>
<reference evidence="1" key="2">
    <citation type="journal article" date="2015" name="Data Brief">
        <title>Shoot transcriptome of the giant reed, Arundo donax.</title>
        <authorList>
            <person name="Barrero R.A."/>
            <person name="Guerrero F.D."/>
            <person name="Moolhuijzen P."/>
            <person name="Goolsby J.A."/>
            <person name="Tidwell J."/>
            <person name="Bellgard S.E."/>
            <person name="Bellgard M.I."/>
        </authorList>
    </citation>
    <scope>NUCLEOTIDE SEQUENCE</scope>
    <source>
        <tissue evidence="1">Shoot tissue taken approximately 20 cm above the soil surface</tissue>
    </source>
</reference>
<reference evidence="1" key="1">
    <citation type="submission" date="2014-09" db="EMBL/GenBank/DDBJ databases">
        <authorList>
            <person name="Magalhaes I.L.F."/>
            <person name="Oliveira U."/>
            <person name="Santos F.R."/>
            <person name="Vidigal T.H.D.A."/>
            <person name="Brescovit A.D."/>
            <person name="Santos A.J."/>
        </authorList>
    </citation>
    <scope>NUCLEOTIDE SEQUENCE</scope>
    <source>
        <tissue evidence="1">Shoot tissue taken approximately 20 cm above the soil surface</tissue>
    </source>
</reference>
<proteinExistence type="predicted"/>
<organism evidence="1">
    <name type="scientific">Arundo donax</name>
    <name type="common">Giant reed</name>
    <name type="synonym">Donax arundinaceus</name>
    <dbReference type="NCBI Taxonomy" id="35708"/>
    <lineage>
        <taxon>Eukaryota</taxon>
        <taxon>Viridiplantae</taxon>
        <taxon>Streptophyta</taxon>
        <taxon>Embryophyta</taxon>
        <taxon>Tracheophyta</taxon>
        <taxon>Spermatophyta</taxon>
        <taxon>Magnoliopsida</taxon>
        <taxon>Liliopsida</taxon>
        <taxon>Poales</taxon>
        <taxon>Poaceae</taxon>
        <taxon>PACMAD clade</taxon>
        <taxon>Arundinoideae</taxon>
        <taxon>Arundineae</taxon>
        <taxon>Arundo</taxon>
    </lineage>
</organism>
<dbReference type="AlphaFoldDB" id="A0A0A9B5I8"/>
<sequence>MCSPRFSPAIFGFPDFQTGLQNFHTKYLSSSSSTPQ</sequence>
<protein>
    <submittedName>
        <fullName evidence="1">Uncharacterized protein</fullName>
    </submittedName>
</protein>
<name>A0A0A9B5I8_ARUDO</name>
<accession>A0A0A9B5I8</accession>
<evidence type="ECO:0000313" key="1">
    <source>
        <dbReference type="EMBL" id="JAD54567.1"/>
    </source>
</evidence>